<evidence type="ECO:0000313" key="3">
    <source>
        <dbReference type="Proteomes" id="UP000180098"/>
    </source>
</evidence>
<gene>
    <name evidence="2" type="ORF">BKP35_18055</name>
</gene>
<organism evidence="2 3">
    <name type="scientific">Anaerobacillus arseniciselenatis</name>
    <dbReference type="NCBI Taxonomy" id="85682"/>
    <lineage>
        <taxon>Bacteria</taxon>
        <taxon>Bacillati</taxon>
        <taxon>Bacillota</taxon>
        <taxon>Bacilli</taxon>
        <taxon>Bacillales</taxon>
        <taxon>Bacillaceae</taxon>
        <taxon>Anaerobacillus</taxon>
    </lineage>
</organism>
<proteinExistence type="predicted"/>
<reference evidence="2 3" key="1">
    <citation type="submission" date="2016-10" db="EMBL/GenBank/DDBJ databases">
        <title>Draft genome sequences of four alkaliphilic bacteria belonging to the Anaerobacillus genus.</title>
        <authorList>
            <person name="Bassil N.M."/>
            <person name="Lloyd J.R."/>
        </authorList>
    </citation>
    <scope>NUCLEOTIDE SEQUENCE [LARGE SCALE GENOMIC DNA]</scope>
    <source>
        <strain evidence="2 3">DSM 15340</strain>
    </source>
</reference>
<feature type="transmembrane region" description="Helical" evidence="1">
    <location>
        <begin position="44"/>
        <end position="61"/>
    </location>
</feature>
<comment type="caution">
    <text evidence="2">The sequence shown here is derived from an EMBL/GenBank/DDBJ whole genome shotgun (WGS) entry which is preliminary data.</text>
</comment>
<keyword evidence="1" id="KW-1133">Transmembrane helix</keyword>
<evidence type="ECO:0000313" key="2">
    <source>
        <dbReference type="EMBL" id="OIJ08165.1"/>
    </source>
</evidence>
<accession>A0A1S2L9C0</accession>
<dbReference type="AlphaFoldDB" id="A0A1S2L9C0"/>
<name>A0A1S2L9C0_9BACI</name>
<keyword evidence="1" id="KW-0472">Membrane</keyword>
<keyword evidence="1" id="KW-0812">Transmembrane</keyword>
<dbReference type="Proteomes" id="UP000180098">
    <property type="component" value="Unassembled WGS sequence"/>
</dbReference>
<protein>
    <submittedName>
        <fullName evidence="2">Uncharacterized protein</fullName>
    </submittedName>
</protein>
<keyword evidence="3" id="KW-1185">Reference proteome</keyword>
<dbReference type="EMBL" id="MLQQ01000056">
    <property type="protein sequence ID" value="OIJ08165.1"/>
    <property type="molecule type" value="Genomic_DNA"/>
</dbReference>
<evidence type="ECO:0000256" key="1">
    <source>
        <dbReference type="SAM" id="Phobius"/>
    </source>
</evidence>
<sequence length="70" mass="8451">MSWIQKVFQTTKYYSMWEFALLKICLISLGILAGVYLFQFFTSVISFIWVIFIFSYILIMYKTFIKIPKK</sequence>
<feature type="transmembrane region" description="Helical" evidence="1">
    <location>
        <begin position="20"/>
        <end position="38"/>
    </location>
</feature>